<proteinExistence type="inferred from homology"/>
<comment type="similarity">
    <text evidence="1 2">Belongs to the UPF0147 family.</text>
</comment>
<evidence type="ECO:0000313" key="4">
    <source>
        <dbReference type="Proteomes" id="UP000054016"/>
    </source>
</evidence>
<reference evidence="4" key="1">
    <citation type="submission" date="2015-06" db="EMBL/GenBank/DDBJ databases">
        <title>New insights into the roles of widespread benthic archaea in carbon and nitrogen cycling.</title>
        <authorList>
            <person name="Lazar C.S."/>
            <person name="Baker B.J."/>
            <person name="Seitz K.W."/>
            <person name="Hyde A.S."/>
            <person name="Dick G.J."/>
            <person name="Hinrichs K.-U."/>
            <person name="Teske A.P."/>
        </authorList>
    </citation>
    <scope>NUCLEOTIDE SEQUENCE [LARGE SCALE GENOMIC DNA]</scope>
</reference>
<dbReference type="AlphaFoldDB" id="A0A0M0BUT6"/>
<evidence type="ECO:0000313" key="3">
    <source>
        <dbReference type="EMBL" id="KON32382.1"/>
    </source>
</evidence>
<comment type="caution">
    <text evidence="3">The sequence shown here is derived from an EMBL/GenBank/DDBJ whole genome shotgun (WGS) entry which is preliminary data.</text>
</comment>
<dbReference type="InterPro" id="IPR005354">
    <property type="entry name" value="UPF0147"/>
</dbReference>
<dbReference type="Gene3D" id="1.20.1440.50">
    <property type="entry name" value="Ta0600-like"/>
    <property type="match status" value="1"/>
</dbReference>
<accession>A0A0M0BUT6</accession>
<gene>
    <name evidence="3" type="ORF">AC478_00370</name>
</gene>
<dbReference type="EMBL" id="LFWV01000003">
    <property type="protein sequence ID" value="KON32382.1"/>
    <property type="molecule type" value="Genomic_DNA"/>
</dbReference>
<evidence type="ECO:0000256" key="1">
    <source>
        <dbReference type="ARBA" id="ARBA00005958"/>
    </source>
</evidence>
<dbReference type="SUPFAM" id="SSF158436">
    <property type="entry name" value="Ta0600-like"/>
    <property type="match status" value="1"/>
</dbReference>
<organism evidence="3 4">
    <name type="scientific">miscellaneous Crenarchaeota group-1 archaeon SG8-32-3</name>
    <dbReference type="NCBI Taxonomy" id="1685125"/>
    <lineage>
        <taxon>Archaea</taxon>
        <taxon>Candidatus Bathyarchaeota</taxon>
        <taxon>MCG-1</taxon>
    </lineage>
</organism>
<evidence type="ECO:0000256" key="2">
    <source>
        <dbReference type="HAMAP-Rule" id="MF_00342"/>
    </source>
</evidence>
<dbReference type="Pfam" id="PF03685">
    <property type="entry name" value="UPF0147"/>
    <property type="match status" value="1"/>
</dbReference>
<sequence>MVRKKKAQEYEEKIQQALMVLGAVSEDSTTPRNIRRAAKDAMGALQSPEFTPAVRASNAISLLDEILQDPNMPPYTRVKLWNVMSLIEAIKD</sequence>
<name>A0A0M0BUT6_9ARCH</name>
<dbReference type="NCBIfam" id="NF003319">
    <property type="entry name" value="PRK04330.1"/>
    <property type="match status" value="1"/>
</dbReference>
<protein>
    <recommendedName>
        <fullName evidence="2">UPF0147 protein AC478_00370</fullName>
    </recommendedName>
</protein>
<dbReference type="Proteomes" id="UP000054016">
    <property type="component" value="Unassembled WGS sequence"/>
</dbReference>
<dbReference type="HAMAP" id="MF_00342">
    <property type="entry name" value="UPF0147"/>
    <property type="match status" value="1"/>
</dbReference>
<dbReference type="InterPro" id="IPR023130">
    <property type="entry name" value="Ta0600-like_sf"/>
</dbReference>